<organism evidence="8 9">
    <name type="scientific">Litorimonas cladophorae</name>
    <dbReference type="NCBI Taxonomy" id="1220491"/>
    <lineage>
        <taxon>Bacteria</taxon>
        <taxon>Pseudomonadati</taxon>
        <taxon>Pseudomonadota</taxon>
        <taxon>Alphaproteobacteria</taxon>
        <taxon>Maricaulales</taxon>
        <taxon>Robiginitomaculaceae</taxon>
    </lineage>
</organism>
<evidence type="ECO:0000256" key="6">
    <source>
        <dbReference type="SAM" id="SignalP"/>
    </source>
</evidence>
<keyword evidence="4" id="KW-0449">Lipoprotein</keyword>
<proteinExistence type="inferred from homology"/>
<feature type="chain" id="PRO_5037573008" description="17 kDa surface antigen" evidence="6">
    <location>
        <begin position="33"/>
        <end position="216"/>
    </location>
</feature>
<protein>
    <recommendedName>
        <fullName evidence="3">17 kDa surface antigen</fullName>
    </recommendedName>
</protein>
<dbReference type="Pfam" id="PF05433">
    <property type="entry name" value="Rick_17kDa_Anti"/>
    <property type="match status" value="1"/>
</dbReference>
<sequence>MRLSFSLNSAAFKTAAIAMAATSIAFAMPATAHDTGYVHQHQNSNNDQLLGAGIGAIAGGVLGSQLAGNGARTEGSVLGAVLGGVAGAAIVGDGNNNRGYSSHNGYYNGGTYNPQTGYYQGGQRVYYQQPRTSYGYATSYQQPVYPQTTYRTTYHYSAPVYQPVYNPYYRAPRSGISINIGTGGYYGNSGYRNHRTYSQPRHHHNQRRHNQRRRGH</sequence>
<comment type="caution">
    <text evidence="8">The sequence shown here is derived from an EMBL/GenBank/DDBJ whole genome shotgun (WGS) entry which is preliminary data.</text>
</comment>
<accession>A0A918NBG8</accession>
<feature type="signal peptide" evidence="6">
    <location>
        <begin position="1"/>
        <end position="32"/>
    </location>
</feature>
<feature type="domain" description="Glycine zipper 2TM" evidence="7">
    <location>
        <begin position="50"/>
        <end position="90"/>
    </location>
</feature>
<evidence type="ECO:0000256" key="5">
    <source>
        <dbReference type="SAM" id="MobiDB-lite"/>
    </source>
</evidence>
<evidence type="ECO:0000313" key="8">
    <source>
        <dbReference type="EMBL" id="GGX55759.1"/>
    </source>
</evidence>
<evidence type="ECO:0000259" key="7">
    <source>
        <dbReference type="Pfam" id="PF05433"/>
    </source>
</evidence>
<dbReference type="AlphaFoldDB" id="A0A918NBG8"/>
<evidence type="ECO:0000313" key="9">
    <source>
        <dbReference type="Proteomes" id="UP000600865"/>
    </source>
</evidence>
<feature type="compositionally biased region" description="Basic residues" evidence="5">
    <location>
        <begin position="192"/>
        <end position="216"/>
    </location>
</feature>
<reference evidence="8 9" key="1">
    <citation type="journal article" date="2014" name="Int. J. Syst. Evol. Microbiol.">
        <title>Complete genome sequence of Corynebacterium casei LMG S-19264T (=DSM 44701T), isolated from a smear-ripened cheese.</title>
        <authorList>
            <consortium name="US DOE Joint Genome Institute (JGI-PGF)"/>
            <person name="Walter F."/>
            <person name="Albersmeier A."/>
            <person name="Kalinowski J."/>
            <person name="Ruckert C."/>
        </authorList>
    </citation>
    <scope>NUCLEOTIDE SEQUENCE [LARGE SCALE GENOMIC DNA]</scope>
    <source>
        <strain evidence="8 9">KCTC 23968</strain>
    </source>
</reference>
<feature type="region of interest" description="Disordered" evidence="5">
    <location>
        <begin position="190"/>
        <end position="216"/>
    </location>
</feature>
<comment type="similarity">
    <text evidence="2">Belongs to the rickettsiale 17 kDa surface antigen family.</text>
</comment>
<comment type="subcellular location">
    <subcellularLocation>
        <location evidence="1">Cell outer membrane</location>
        <topology evidence="1">Lipid-anchor</topology>
    </subcellularLocation>
</comment>
<dbReference type="RefSeq" id="WP_233349689.1">
    <property type="nucleotide sequence ID" value="NZ_BMYV01000001.1"/>
</dbReference>
<evidence type="ECO:0000256" key="2">
    <source>
        <dbReference type="ARBA" id="ARBA00008681"/>
    </source>
</evidence>
<keyword evidence="9" id="KW-1185">Reference proteome</keyword>
<gene>
    <name evidence="8" type="ORF">GCM10011309_00500</name>
</gene>
<dbReference type="Proteomes" id="UP000600865">
    <property type="component" value="Unassembled WGS sequence"/>
</dbReference>
<keyword evidence="6" id="KW-0732">Signal</keyword>
<evidence type="ECO:0000256" key="3">
    <source>
        <dbReference type="ARBA" id="ARBA00015281"/>
    </source>
</evidence>
<dbReference type="EMBL" id="BMYV01000001">
    <property type="protein sequence ID" value="GGX55759.1"/>
    <property type="molecule type" value="Genomic_DNA"/>
</dbReference>
<dbReference type="GO" id="GO:0009279">
    <property type="term" value="C:cell outer membrane"/>
    <property type="evidence" value="ECO:0007669"/>
    <property type="project" value="UniProtKB-SubCell"/>
</dbReference>
<name>A0A918NBG8_9PROT</name>
<evidence type="ECO:0000256" key="1">
    <source>
        <dbReference type="ARBA" id="ARBA00004459"/>
    </source>
</evidence>
<dbReference type="InterPro" id="IPR008816">
    <property type="entry name" value="Gly_zipper_2TM_dom"/>
</dbReference>
<evidence type="ECO:0000256" key="4">
    <source>
        <dbReference type="ARBA" id="ARBA00023288"/>
    </source>
</evidence>